<organism evidence="2 3">
    <name type="scientific">Batillaria attramentaria</name>
    <dbReference type="NCBI Taxonomy" id="370345"/>
    <lineage>
        <taxon>Eukaryota</taxon>
        <taxon>Metazoa</taxon>
        <taxon>Spiralia</taxon>
        <taxon>Lophotrochozoa</taxon>
        <taxon>Mollusca</taxon>
        <taxon>Gastropoda</taxon>
        <taxon>Caenogastropoda</taxon>
        <taxon>Sorbeoconcha</taxon>
        <taxon>Cerithioidea</taxon>
        <taxon>Batillariidae</taxon>
        <taxon>Batillaria</taxon>
    </lineage>
</organism>
<dbReference type="PANTHER" id="PTHR15600:SF42">
    <property type="entry name" value="SACSIN"/>
    <property type="match status" value="1"/>
</dbReference>
<proteinExistence type="predicted"/>
<name>A0ABD0LHJ5_9CAEN</name>
<protein>
    <submittedName>
        <fullName evidence="2">Uncharacterized protein</fullName>
    </submittedName>
</protein>
<feature type="region of interest" description="Disordered" evidence="1">
    <location>
        <begin position="141"/>
        <end position="171"/>
    </location>
</feature>
<gene>
    <name evidence="2" type="ORF">BaRGS_00009780</name>
</gene>
<comment type="caution">
    <text evidence="2">The sequence shown here is derived from an EMBL/GenBank/DDBJ whole genome shotgun (WGS) entry which is preliminary data.</text>
</comment>
<dbReference type="InterPro" id="IPR052972">
    <property type="entry name" value="Sacsin_chaperone_reg"/>
</dbReference>
<evidence type="ECO:0000313" key="2">
    <source>
        <dbReference type="EMBL" id="KAK7498971.1"/>
    </source>
</evidence>
<keyword evidence="3" id="KW-1185">Reference proteome</keyword>
<reference evidence="2 3" key="1">
    <citation type="journal article" date="2023" name="Sci. Data">
        <title>Genome assembly of the Korean intertidal mud-creeper Batillaria attramentaria.</title>
        <authorList>
            <person name="Patra A.K."/>
            <person name="Ho P.T."/>
            <person name="Jun S."/>
            <person name="Lee S.J."/>
            <person name="Kim Y."/>
            <person name="Won Y.J."/>
        </authorList>
    </citation>
    <scope>NUCLEOTIDE SEQUENCE [LARGE SCALE GENOMIC DNA]</scope>
    <source>
        <strain evidence="2">Wonlab-2016</strain>
    </source>
</reference>
<dbReference type="AlphaFoldDB" id="A0ABD0LHJ5"/>
<dbReference type="PANTHER" id="PTHR15600">
    <property type="entry name" value="SACSIN"/>
    <property type="match status" value="1"/>
</dbReference>
<feature type="compositionally biased region" description="Polar residues" evidence="1">
    <location>
        <begin position="146"/>
        <end position="171"/>
    </location>
</feature>
<dbReference type="EMBL" id="JACVVK020000047">
    <property type="protein sequence ID" value="KAK7498971.1"/>
    <property type="molecule type" value="Genomic_DNA"/>
</dbReference>
<sequence>MKPGMSEYVMSNLYINKALSQERVLQHLANIVKHYSQDEAAEYRFILIEIFRYLNQIKNTWLTQSLRKTKCVLVESGDRFVQPCSVWVQKGEDDLDLQPYRFQLASDLKIFKDLFLLCGSCPTQNEEMLREVIVTIQLEHEKTTETHPQTSLDSSRQENAQSFRTAEGTSSSSDADTLVFVHPTISRDTAIALGALEMRARSLTGLEAIDFDYGQREDLRDRLKDLLETLVQGWLVCAERTYPERRRRWR</sequence>
<accession>A0ABD0LHJ5</accession>
<evidence type="ECO:0000313" key="3">
    <source>
        <dbReference type="Proteomes" id="UP001519460"/>
    </source>
</evidence>
<dbReference type="Proteomes" id="UP001519460">
    <property type="component" value="Unassembled WGS sequence"/>
</dbReference>
<evidence type="ECO:0000256" key="1">
    <source>
        <dbReference type="SAM" id="MobiDB-lite"/>
    </source>
</evidence>